<name>A0A7Z0HYB0_9RHOB</name>
<evidence type="ECO:0000313" key="2">
    <source>
        <dbReference type="Proteomes" id="UP000529417"/>
    </source>
</evidence>
<organism evidence="1 2">
    <name type="scientific">Rhabdonatronobacter sediminivivens</name>
    <dbReference type="NCBI Taxonomy" id="2743469"/>
    <lineage>
        <taxon>Bacteria</taxon>
        <taxon>Pseudomonadati</taxon>
        <taxon>Pseudomonadota</taxon>
        <taxon>Alphaproteobacteria</taxon>
        <taxon>Rhodobacterales</taxon>
        <taxon>Paracoccaceae</taxon>
        <taxon>Rhabdonatronobacter</taxon>
    </lineage>
</organism>
<dbReference type="Gene3D" id="2.150.10.10">
    <property type="entry name" value="Serralysin-like metalloprotease, C-terminal"/>
    <property type="match status" value="1"/>
</dbReference>
<dbReference type="GO" id="GO:0004553">
    <property type="term" value="F:hydrolase activity, hydrolyzing O-glycosyl compounds"/>
    <property type="evidence" value="ECO:0007669"/>
    <property type="project" value="InterPro"/>
</dbReference>
<dbReference type="GO" id="GO:0000272">
    <property type="term" value="P:polysaccharide catabolic process"/>
    <property type="evidence" value="ECO:0007669"/>
    <property type="project" value="InterPro"/>
</dbReference>
<dbReference type="InterPro" id="IPR018511">
    <property type="entry name" value="Hemolysin-typ_Ca-bd_CS"/>
</dbReference>
<keyword evidence="2" id="KW-1185">Reference proteome</keyword>
<dbReference type="InterPro" id="IPR001343">
    <property type="entry name" value="Hemolysn_Ca-bd"/>
</dbReference>
<sequence length="730" mass="76242">MTYHLFPSGAPFAAHVDLAGDQITPQAARLADGGMIVVFAQRLPPDTEDGRPDHEIVAQRYDSAGAPDGGLQVIERIEDQTGVGLRYPVVTGLDDGGYVIAWAGFSSDGTARDHAHVNTYDADGALVNADLAILPTRTVTSALFGWDVDVQPLADPASLSLTSLDTGGFALTWNGAYVGEQNQFAGARSAFTQTFDANGTAIAAPVQVTPWEATVSFAQDRMDWVESSAPLADGQYVVVFRGGDNHPDNPADMPGILARIMDANGTPVTDSFLVNEQLVYRKAAPAVDTLADGSFVVTWSDAGAFGPDSSTYWRRFDAEGTPLTPEQSLGARFAYQEVVPMEDGGFMLVLTHVGNPSARSSALRIDAEGNQVGEIVPFADARSDAGARNDLGMGYFSGPVDLIPLQDGPMLGVWQAHHPAGTSELGWDVILRPFAPDLLGTAGDDVLEAGAVGMALFGRQGDDVLIGGPGDDFLVGGPGDDLLQGGGGVNTAVFSGQQGDYDIARGPGGTLIVTDLREDSPDGTDTLEDIAFLQFSGWIAPRIETVAVADLELDVTLSGQVTSAQGQPMEGVTLTLMAEGWPDQTATSDAGGMFGFSLANGIGARLEAARDHDPATDGRPTAMDALEVLRMAVGLNPSFGPAQAQTFIAADVNGDGQITAQDALEVLRAAVGLASDNAPRWVFVDSATDWEALEITRSNVQFDTGIAIAAGDSDLDLGLTGILLGNMAEV</sequence>
<dbReference type="AlphaFoldDB" id="A0A7Z0HYB0"/>
<dbReference type="Pfam" id="PF00353">
    <property type="entry name" value="HemolysinCabind"/>
    <property type="match status" value="1"/>
</dbReference>
<reference evidence="1 2" key="1">
    <citation type="journal article" date="2000" name="Arch. Microbiol.">
        <title>Rhodobaca bogoriensis gen. nov. and sp. nov., an alkaliphilic purple nonsulfur bacterium from African Rift Valley soda lakes.</title>
        <authorList>
            <person name="Milford A.D."/>
            <person name="Achenbach L.A."/>
            <person name="Jung D.O."/>
            <person name="Madigan M.T."/>
        </authorList>
    </citation>
    <scope>NUCLEOTIDE SEQUENCE [LARGE SCALE GENOMIC DNA]</scope>
    <source>
        <strain evidence="1 2">2376</strain>
    </source>
</reference>
<dbReference type="InterPro" id="IPR002105">
    <property type="entry name" value="Dockerin_1_rpt"/>
</dbReference>
<dbReference type="Proteomes" id="UP000529417">
    <property type="component" value="Unassembled WGS sequence"/>
</dbReference>
<evidence type="ECO:0000313" key="1">
    <source>
        <dbReference type="EMBL" id="NYS24541.1"/>
    </source>
</evidence>
<gene>
    <name evidence="1" type="ORF">HUK65_06005</name>
</gene>
<dbReference type="Gene3D" id="1.10.1330.10">
    <property type="entry name" value="Dockerin domain"/>
    <property type="match status" value="1"/>
</dbReference>
<comment type="caution">
    <text evidence="1">The sequence shown here is derived from an EMBL/GenBank/DDBJ whole genome shotgun (WGS) entry which is preliminary data.</text>
</comment>
<proteinExistence type="predicted"/>
<dbReference type="SUPFAM" id="SSF63446">
    <property type="entry name" value="Type I dockerin domain"/>
    <property type="match status" value="1"/>
</dbReference>
<dbReference type="EMBL" id="JACBXS010000009">
    <property type="protein sequence ID" value="NYS24541.1"/>
    <property type="molecule type" value="Genomic_DNA"/>
</dbReference>
<accession>A0A7Z0HYB0</accession>
<dbReference type="PRINTS" id="PR00313">
    <property type="entry name" value="CABNDNGRPT"/>
</dbReference>
<protein>
    <submittedName>
        <fullName evidence="1">Uncharacterized protein</fullName>
    </submittedName>
</protein>
<dbReference type="PROSITE" id="PS00330">
    <property type="entry name" value="HEMOLYSIN_CALCIUM"/>
    <property type="match status" value="1"/>
</dbReference>
<dbReference type="GO" id="GO:0005509">
    <property type="term" value="F:calcium ion binding"/>
    <property type="evidence" value="ECO:0007669"/>
    <property type="project" value="InterPro"/>
</dbReference>
<dbReference type="Pfam" id="PF00404">
    <property type="entry name" value="Dockerin_1"/>
    <property type="match status" value="1"/>
</dbReference>
<dbReference type="RefSeq" id="WP_179905247.1">
    <property type="nucleotide sequence ID" value="NZ_JACBXS010000009.1"/>
</dbReference>
<dbReference type="SUPFAM" id="SSF51120">
    <property type="entry name" value="beta-Roll"/>
    <property type="match status" value="1"/>
</dbReference>
<dbReference type="InterPro" id="IPR011049">
    <property type="entry name" value="Serralysin-like_metalloprot_C"/>
</dbReference>
<dbReference type="InterPro" id="IPR036439">
    <property type="entry name" value="Dockerin_dom_sf"/>
</dbReference>